<dbReference type="SUPFAM" id="SSF56300">
    <property type="entry name" value="Metallo-dependent phosphatases"/>
    <property type="match status" value="1"/>
</dbReference>
<reference evidence="6 7" key="1">
    <citation type="submission" date="2020-08" db="EMBL/GenBank/DDBJ databases">
        <title>Genomic Encyclopedia of Type Strains, Phase IV (KMG-IV): sequencing the most valuable type-strain genomes for metagenomic binning, comparative biology and taxonomic classification.</title>
        <authorList>
            <person name="Goeker M."/>
        </authorList>
    </citation>
    <scope>NUCLEOTIDE SEQUENCE [LARGE SCALE GENOMIC DNA]</scope>
    <source>
        <strain evidence="6 7">YIM 65646</strain>
    </source>
</reference>
<dbReference type="Gene3D" id="3.40.50.300">
    <property type="entry name" value="P-loop containing nucleotide triphosphate hydrolases"/>
    <property type="match status" value="1"/>
</dbReference>
<evidence type="ECO:0000256" key="3">
    <source>
        <dbReference type="PROSITE-ProRule" id="PRU00221"/>
    </source>
</evidence>
<dbReference type="InterPro" id="IPR007111">
    <property type="entry name" value="NACHT_NTPase"/>
</dbReference>
<proteinExistence type="predicted"/>
<keyword evidence="2" id="KW-0677">Repeat</keyword>
<dbReference type="InterPro" id="IPR015943">
    <property type="entry name" value="WD40/YVTN_repeat-like_dom_sf"/>
</dbReference>
<dbReference type="PANTHER" id="PTHR19848">
    <property type="entry name" value="WD40 REPEAT PROTEIN"/>
    <property type="match status" value="1"/>
</dbReference>
<dbReference type="Gene3D" id="2.160.20.80">
    <property type="entry name" value="E3 ubiquitin-protein ligase SopA"/>
    <property type="match status" value="1"/>
</dbReference>
<dbReference type="Gene3D" id="2.130.10.10">
    <property type="entry name" value="YVTN repeat-like/Quinoprotein amine dehydrogenase"/>
    <property type="match status" value="3"/>
</dbReference>
<accession>A0A841FKJ8</accession>
<dbReference type="SUPFAM" id="SSF52540">
    <property type="entry name" value="P-loop containing nucleoside triphosphate hydrolases"/>
    <property type="match status" value="1"/>
</dbReference>
<feature type="repeat" description="WD" evidence="3">
    <location>
        <begin position="1587"/>
        <end position="1618"/>
    </location>
</feature>
<sequence length="1726" mass="188269">MGAERAVARILRADGRTAGLGFLVAGGRLVTCAHVVNTALGRGRRETDRPEGTVRLRFAFAPAEDQTATVTAWGPGESWTPDVDLAILALTGAPPPDLPSLTMAAAMPESSARVQLCGPDGEDRVKHVAGTLLGATGRGLRQIDQSRSGAHQASAGFSGGPVWLAGNGDVVGVMRAARGDEGIDVDCLEPGWVRENLRPRKPAGVVDVLQIGPLRLDEDTAAQRIESLCAEVAATCAGSDLAPDAIVFCGDLTANARLAEYRRVAELVVRLTGLLGLPEGRVLTVPGPGDVNKAMCESHFMEQAAMEAEPVPPYWKKWHQYSALLSELDGEPLDRALPWRLLAIPELELVVAGLNATMARSHLPQDARTEFGPGQFAWFAGQLADARYAGWKRIAVAHDTVAESERAEFTRLFAGRLDLLLTAAPEAEDLGEVRVVAPVGDFRILRLVKEAGENITEVGDTFVLGRQAQIAPAPARVTEDPFIERVITALEFEYPDAWLRPVTHLPVPFVRVVNRYRSGDRLIPSYELLVGVEPREATVERIGEFSRLVDGFRVPGVKSVHPFVYFGRLASEEAQAFGRLHQILPQSFHEFQFKWDPRHFTAWQLAQLDADGRYPADLYIPQRFTEFGHGDVRHGPRVGLTERLLDWFGEDRSHLIVVLGNAGAGKTFFMRTLARAMSATEGAPTPVYLQLRDLERMPLLDELVARQFAKAREHRLPVDHFNYYLREGRIALLLDGLDELTVQGGWDRAVRHLTEIRQKVTGKAMIVVTARDEEFLSHREIERVLREGTGSIGRRAFKIEDFSQSQIERFLKHRLGSAEAARERMDLLSSLGPIPDVARNPRMLSFIAEIDADRLVRARDASVAGLITSAELYRQVIEQWKDREEERLRRDDELPALDREQLWSAVSRLAVNLWRSGRERLTVEELGDTAELLSHVDADAQVHQISSGSLLIRYEDDRLGFIHRSIQEWFLAEAIVNDEDVADALAAQRLSDQAARFVAEMRPDVGLRAPAGWGVEDPRVGVFQSNAGSVSIHLPPRLSTPDAPILDYTEAELTGWDASRVDVRGTSFQGARLVNADFRGKDLTRANFTDAVLHGADFSGAILHGAILRGDLSGAKLVGADLAGADVSGAKLNHAALTNAKVAPGQLARAETFGAALPGVRPVAEVRPFAPGAVAAANPPGTVQATGNEHGWIHLWSLPGLRPIRGWRALPGEVRALEWSADGSHILTGGAGPLSCWEPDGSLAWTMGDNYGDVHRLSWNSADGRIACTTGANGRLDVIDRDLEVVQDPYRLRAMEIADVAWSPDGSTLAVAPVFSEALLLGTGPRLKRHAFSEVAAPLQSLTWSQDSTSIVIQAGDHTIELDLASMTGEYGRHPSSRGFEDTRGGHEQKSIRSAAWSPDGTEIASADEHGRLLVWKPRTGVAGTVRERAASRVLLDWSPDGKRLVTVDLDGRLRSLSRDVAAPSAVLDRRESLYAVRSSPNGESIATGKDGGVELYSASTLAPIMSWRRGGRVADLCWISQNTLVVANRNEVSWLTVDGGTRWHTTFATVPTALRRRPYDARVLAATSDGMVFALNPEDGEVAAGWNAHNGPIRSLSHSPTRVLLATGGDDGTVKLWRGNHLQHEWTAHEGRVTALDYSPDGRHLLSAGDDGVLRIWEGVTGEPVTTLVPLDDGGSAAFTDKGFKLLGDLNGEFWYASGQVALDPLDLARYGDLRRLGEDEPLWD</sequence>
<dbReference type="Gene3D" id="3.60.21.10">
    <property type="match status" value="1"/>
</dbReference>
<evidence type="ECO:0000259" key="5">
    <source>
        <dbReference type="Pfam" id="PF22739"/>
    </source>
</evidence>
<evidence type="ECO:0000259" key="4">
    <source>
        <dbReference type="Pfam" id="PF05729"/>
    </source>
</evidence>
<dbReference type="Pfam" id="PF13365">
    <property type="entry name" value="Trypsin_2"/>
    <property type="match status" value="1"/>
</dbReference>
<dbReference type="InterPro" id="IPR054571">
    <property type="entry name" value="NA-iREase3_dom"/>
</dbReference>
<keyword evidence="7" id="KW-1185">Reference proteome</keyword>
<evidence type="ECO:0000313" key="7">
    <source>
        <dbReference type="Proteomes" id="UP000548476"/>
    </source>
</evidence>
<dbReference type="PROSITE" id="PS50082">
    <property type="entry name" value="WD_REPEATS_2"/>
    <property type="match status" value="2"/>
</dbReference>
<gene>
    <name evidence="6" type="ORF">HNR73_004276</name>
</gene>
<name>A0A841FKJ8_9ACTN</name>
<dbReference type="Pfam" id="PF00805">
    <property type="entry name" value="Pentapeptide"/>
    <property type="match status" value="2"/>
</dbReference>
<dbReference type="Pfam" id="PF00400">
    <property type="entry name" value="WD40"/>
    <property type="match status" value="3"/>
</dbReference>
<dbReference type="EMBL" id="JACHGT010000009">
    <property type="protein sequence ID" value="MBB6036405.1"/>
    <property type="molecule type" value="Genomic_DNA"/>
</dbReference>
<dbReference type="InterPro" id="IPR027417">
    <property type="entry name" value="P-loop_NTPase"/>
</dbReference>
<dbReference type="Pfam" id="PF22739">
    <property type="entry name" value="NA-iREase3"/>
    <property type="match status" value="1"/>
</dbReference>
<comment type="caution">
    <text evidence="6">The sequence shown here is derived from an EMBL/GenBank/DDBJ whole genome shotgun (WGS) entry which is preliminary data.</text>
</comment>
<organism evidence="6 7">
    <name type="scientific">Phytomonospora endophytica</name>
    <dbReference type="NCBI Taxonomy" id="714109"/>
    <lineage>
        <taxon>Bacteria</taxon>
        <taxon>Bacillati</taxon>
        <taxon>Actinomycetota</taxon>
        <taxon>Actinomycetes</taxon>
        <taxon>Micromonosporales</taxon>
        <taxon>Micromonosporaceae</taxon>
        <taxon>Phytomonospora</taxon>
    </lineage>
</organism>
<evidence type="ECO:0000256" key="2">
    <source>
        <dbReference type="ARBA" id="ARBA00022737"/>
    </source>
</evidence>
<dbReference type="SMART" id="SM00320">
    <property type="entry name" value="WD40"/>
    <property type="match status" value="7"/>
</dbReference>
<protein>
    <submittedName>
        <fullName evidence="6">WD40 repeat protein/ABC-type cobalamin/Fe3+-siderophores transport system ATPase subunit</fullName>
    </submittedName>
</protein>
<feature type="domain" description="NACHT-associated inactive Restriction Endonuclease 2 sensor" evidence="5">
    <location>
        <begin position="480"/>
        <end position="597"/>
    </location>
</feature>
<feature type="domain" description="NACHT" evidence="4">
    <location>
        <begin position="655"/>
        <end position="814"/>
    </location>
</feature>
<dbReference type="InterPro" id="IPR001646">
    <property type="entry name" value="5peptide_repeat"/>
</dbReference>
<dbReference type="InterPro" id="IPR029052">
    <property type="entry name" value="Metallo-depent_PP-like"/>
</dbReference>
<dbReference type="PANTHER" id="PTHR19848:SF8">
    <property type="entry name" value="F-BOX AND WD REPEAT DOMAIN CONTAINING 7"/>
    <property type="match status" value="1"/>
</dbReference>
<dbReference type="InterPro" id="IPR009003">
    <property type="entry name" value="Peptidase_S1_PA"/>
</dbReference>
<evidence type="ECO:0000256" key="1">
    <source>
        <dbReference type="ARBA" id="ARBA00022574"/>
    </source>
</evidence>
<dbReference type="InterPro" id="IPR011047">
    <property type="entry name" value="Quinoprotein_ADH-like_sf"/>
</dbReference>
<dbReference type="PROSITE" id="PS50294">
    <property type="entry name" value="WD_REPEATS_REGION"/>
    <property type="match status" value="2"/>
</dbReference>
<feature type="repeat" description="WD" evidence="3">
    <location>
        <begin position="1627"/>
        <end position="1668"/>
    </location>
</feature>
<dbReference type="SUPFAM" id="SSF50998">
    <property type="entry name" value="Quinoprotein alcohol dehydrogenase-like"/>
    <property type="match status" value="1"/>
</dbReference>
<keyword evidence="1 3" id="KW-0853">WD repeat</keyword>
<dbReference type="SUPFAM" id="SSF141571">
    <property type="entry name" value="Pentapeptide repeat-like"/>
    <property type="match status" value="1"/>
</dbReference>
<dbReference type="RefSeq" id="WP_184789259.1">
    <property type="nucleotide sequence ID" value="NZ_BONT01000029.1"/>
</dbReference>
<dbReference type="SUPFAM" id="SSF50494">
    <property type="entry name" value="Trypsin-like serine proteases"/>
    <property type="match status" value="1"/>
</dbReference>
<dbReference type="Proteomes" id="UP000548476">
    <property type="component" value="Unassembled WGS sequence"/>
</dbReference>
<dbReference type="Pfam" id="PF05729">
    <property type="entry name" value="NACHT"/>
    <property type="match status" value="1"/>
</dbReference>
<evidence type="ECO:0000313" key="6">
    <source>
        <dbReference type="EMBL" id="MBB6036405.1"/>
    </source>
</evidence>
<dbReference type="InterPro" id="IPR001680">
    <property type="entry name" value="WD40_rpt"/>
</dbReference>